<organism evidence="4">
    <name type="scientific">Curvibacter symbiont subsp. Hydra magnipapillata</name>
    <dbReference type="NCBI Taxonomy" id="667019"/>
    <lineage>
        <taxon>Bacteria</taxon>
        <taxon>Pseudomonadati</taxon>
        <taxon>Pseudomonadota</taxon>
        <taxon>Betaproteobacteria</taxon>
        <taxon>Burkholderiales</taxon>
        <taxon>Comamonadaceae</taxon>
        <taxon>Curvibacter</taxon>
    </lineage>
</organism>
<dbReference type="EC" id="1.1.1.57" evidence="4"/>
<dbReference type="PRINTS" id="PR00084">
    <property type="entry name" value="MTLDHDRGNASE"/>
</dbReference>
<dbReference type="InterPro" id="IPR013131">
    <property type="entry name" value="Mannitol_DH_N"/>
</dbReference>
<feature type="domain" description="Mannitol dehydrogenase N-terminal" evidence="2">
    <location>
        <begin position="34"/>
        <end position="285"/>
    </location>
</feature>
<dbReference type="SUPFAM" id="SSF48179">
    <property type="entry name" value="6-phosphogluconate dehydrogenase C-terminal domain-like"/>
    <property type="match status" value="1"/>
</dbReference>
<keyword evidence="1 4" id="KW-0560">Oxidoreductase</keyword>
<dbReference type="Gene3D" id="1.10.1040.10">
    <property type="entry name" value="N-(1-d-carboxylethyl)-l-norvaline Dehydrogenase, domain 2"/>
    <property type="match status" value="1"/>
</dbReference>
<dbReference type="PANTHER" id="PTHR43362">
    <property type="entry name" value="MANNITOL DEHYDROGENASE DSF1-RELATED"/>
    <property type="match status" value="1"/>
</dbReference>
<dbReference type="InterPro" id="IPR000669">
    <property type="entry name" value="Mannitol_DH"/>
</dbReference>
<dbReference type="InterPro" id="IPR008927">
    <property type="entry name" value="6-PGluconate_DH-like_C_sf"/>
</dbReference>
<dbReference type="SUPFAM" id="SSF51735">
    <property type="entry name" value="NAD(P)-binding Rossmann-fold domains"/>
    <property type="match status" value="1"/>
</dbReference>
<dbReference type="InterPro" id="IPR036291">
    <property type="entry name" value="NAD(P)-bd_dom_sf"/>
</dbReference>
<sequence length="507" mass="55035">MVMRDMNRLNDTTLAALPAAVDRPAYDRRALKTGIVHLGIGAFMRAHMAAATEAAIAAGDLRWGITGVSLRQPDTRDALAPQDGLYTLAIRDADAQGQPRQRLQVIGAVLRMLVAPENPQAVLDAIAAPDTRIVSLTVTEKGYCHDPATGTLRLDHPDIVHDLAHPKTPRSAVGMLVYGLQLRHTLGHGPLTLMSLDNLPANGRVLRAAVLRFAEEIDSKLSLWIERQCCFPCSMVDRIVPKTTDADRAAVSAALGCADAWPVLGEPFFDWAIEDEFAADRPDWTLGGARFVPDAEPFERLKLRMVNGTHSSLAYLGAMAGWQTVDKAIAQPALSSHIEALMRDEIEPTLPALPGLDVATYRHNLLARYANPALAHRTHQIAMDGSQKLPQRLLGTLRDRLARQLPVTRMALGLAAWMHYLRGVDEQGQAYRIDDPHAEALYTLYQQNLSQGVNTQSVDAMLAYAPVFGDLAGNATLTAALIPLLQSLQTVGVAATLEAVNRGELTA</sequence>
<dbReference type="GO" id="GO:0008866">
    <property type="term" value="F:fructuronate reductase activity"/>
    <property type="evidence" value="ECO:0007669"/>
    <property type="project" value="UniProtKB-EC"/>
</dbReference>
<dbReference type="InterPro" id="IPR013118">
    <property type="entry name" value="Mannitol_DH_C"/>
</dbReference>
<dbReference type="Gene3D" id="3.40.50.720">
    <property type="entry name" value="NAD(P)-binding Rossmann-like Domain"/>
    <property type="match status" value="1"/>
</dbReference>
<dbReference type="PANTHER" id="PTHR43362:SF1">
    <property type="entry name" value="MANNITOL DEHYDROGENASE 2-RELATED"/>
    <property type="match status" value="1"/>
</dbReference>
<dbReference type="EMBL" id="FN543104">
    <property type="protein sequence ID" value="CBA29552.1"/>
    <property type="molecule type" value="Genomic_DNA"/>
</dbReference>
<evidence type="ECO:0000259" key="3">
    <source>
        <dbReference type="Pfam" id="PF08125"/>
    </source>
</evidence>
<evidence type="ECO:0000259" key="2">
    <source>
        <dbReference type="Pfam" id="PF01232"/>
    </source>
</evidence>
<dbReference type="Pfam" id="PF01232">
    <property type="entry name" value="Mannitol_dh"/>
    <property type="match status" value="1"/>
</dbReference>
<dbReference type="InterPro" id="IPR013328">
    <property type="entry name" value="6PGD_dom2"/>
</dbReference>
<gene>
    <name evidence="4" type="primary">uxuB</name>
    <name evidence="4" type="ORF">Csp_A12720</name>
</gene>
<proteinExistence type="predicted"/>
<name>C9YAX1_CURXX</name>
<reference evidence="4" key="1">
    <citation type="journal article" date="2010" name="Nature">
        <title>The dynamic genome of Hydra.</title>
        <authorList>
            <person name="Chapman J.A."/>
            <person name="Kirkness E.F."/>
            <person name="Simakov O."/>
            <person name="Hampson S.E."/>
            <person name="Mitros T."/>
            <person name="Weinmaier T."/>
            <person name="Rattei T."/>
            <person name="Balasubramanian P.G."/>
            <person name="Borman J."/>
            <person name="Busam D."/>
            <person name="Disbennett K."/>
            <person name="Pfannkoch C."/>
            <person name="Sumin N."/>
            <person name="Sutton G."/>
            <person name="Viswanathan L."/>
            <person name="Walenz B."/>
            <person name="Goodstein D.M."/>
            <person name="Hellsten U."/>
            <person name="Kawashima T."/>
            <person name="Prochnik S.E."/>
            <person name="Putnam N.H."/>
            <person name="Shu S."/>
            <person name="Blumberg B."/>
            <person name="Dana C.E."/>
            <person name="Gee L."/>
            <person name="Kibler D.F."/>
            <person name="Law L."/>
            <person name="Lindgens D."/>
            <person name="Martinez D.E."/>
            <person name="Peng J."/>
            <person name="Wigge P.A."/>
            <person name="Bertulat B."/>
            <person name="Guder C."/>
            <person name="Nakamura Y."/>
            <person name="Ozbek S."/>
            <person name="Watanabe H."/>
            <person name="Khalturin K."/>
            <person name="Hemmrich G."/>
            <person name="Franke A."/>
            <person name="Augustin R."/>
            <person name="Fraune S."/>
            <person name="Hayakawa E."/>
            <person name="Hayakawa S."/>
            <person name="Hirose M."/>
            <person name="Hwang J."/>
            <person name="Ikeo K."/>
            <person name="Nishimiya-Fujisawa C."/>
            <person name="Ogura A."/>
            <person name="Takahashi T."/>
            <person name="Steinmetz P.R."/>
            <person name="Zhang X."/>
            <person name="Aufschnaiter R."/>
            <person name="Eder M.K."/>
            <person name="Gorny A.K."/>
            <person name="Salvenmoser W."/>
            <person name="Heimberg A.M."/>
            <person name="Wheeler B.M."/>
            <person name="Peterson K.J."/>
            <person name="Boettger A."/>
            <person name="Tischler P."/>
            <person name="Wolf A."/>
            <person name="Gojobori T."/>
            <person name="Remington K.A."/>
            <person name="Strausberg R.L."/>
            <person name="Venter J."/>
            <person name="Technau U."/>
            <person name="Hobmayer B."/>
            <person name="Bosch T.C."/>
            <person name="Holstein T.W."/>
            <person name="Fujisawa T."/>
            <person name="Bode H.R."/>
            <person name="David C.N."/>
            <person name="Rokhsar D.S."/>
            <person name="Steele R.E."/>
        </authorList>
    </citation>
    <scope>NUCLEOTIDE SEQUENCE</scope>
</reference>
<feature type="domain" description="Mannitol dehydrogenase C-terminal" evidence="3">
    <location>
        <begin position="295"/>
        <end position="486"/>
    </location>
</feature>
<dbReference type="InterPro" id="IPR050988">
    <property type="entry name" value="Mannitol_DH/Oxidoreductase"/>
</dbReference>
<protein>
    <submittedName>
        <fullName evidence="4">D-mannonate oxidoreductase</fullName>
        <ecNumber evidence="4">1.1.1.57</ecNumber>
    </submittedName>
</protein>
<evidence type="ECO:0000256" key="1">
    <source>
        <dbReference type="ARBA" id="ARBA00023002"/>
    </source>
</evidence>
<dbReference type="Pfam" id="PF08125">
    <property type="entry name" value="Mannitol_dh_C"/>
    <property type="match status" value="1"/>
</dbReference>
<evidence type="ECO:0000313" key="4">
    <source>
        <dbReference type="EMBL" id="CBA29552.1"/>
    </source>
</evidence>
<dbReference type="AlphaFoldDB" id="C9YAX1"/>
<accession>C9YAX1</accession>